<dbReference type="Gene3D" id="3.90.1200.10">
    <property type="match status" value="1"/>
</dbReference>
<dbReference type="OrthoDB" id="5598852at2759"/>
<protein>
    <recommendedName>
        <fullName evidence="1">Aminoglycoside phosphotransferase domain-containing protein</fullName>
    </recommendedName>
</protein>
<sequence length="266" mass="30088">MQGQEQEQEKIRQETWPTREGILQLTGPTIPSAGRQFFSPSPSTILKVGVDEGEGTMTVLGRSISRNKASSCLASQARRLLRSGHPYTLLGVYNKETHAFCASRTEWDESRIQKLRASEADAERIADLEKVQRDTTGTPGWDRPVLTHGDISDRNILIDPDTLAVTGFIDWELANIMPAYFEYVCARLSEGHDPEWRVELLDVMRSVLRRECEAISADKGEQLYQETLLAWDAIVDVERFAQNYNDDCYWTFETGLPVSQKTESAL</sequence>
<dbReference type="eggNOG" id="ENOG502RQSX">
    <property type="taxonomic scope" value="Eukaryota"/>
</dbReference>
<reference evidence="3" key="1">
    <citation type="journal article" date="2012" name="MBio">
        <title>Comparative genome analysis of Trichophyton rubrum and related dermatophytes reveals candidate genes involved in infection.</title>
        <authorList>
            <person name="Martinez D.A."/>
            <person name="Oliver B.G."/>
            <person name="Graeser Y."/>
            <person name="Goldberg J.M."/>
            <person name="Li W."/>
            <person name="Martinez-Rossi N.M."/>
            <person name="Monod M."/>
            <person name="Shelest E."/>
            <person name="Barton R.C."/>
            <person name="Birch E."/>
            <person name="Brakhage A.A."/>
            <person name="Chen Z."/>
            <person name="Gurr S.J."/>
            <person name="Heiman D."/>
            <person name="Heitman J."/>
            <person name="Kosti I."/>
            <person name="Rossi A."/>
            <person name="Saif S."/>
            <person name="Samalova M."/>
            <person name="Saunders C.W."/>
            <person name="Shea T."/>
            <person name="Summerbell R.C."/>
            <person name="Xu J."/>
            <person name="Young S."/>
            <person name="Zeng Q."/>
            <person name="Birren B.W."/>
            <person name="Cuomo C.A."/>
            <person name="White T.C."/>
        </authorList>
    </citation>
    <scope>NUCLEOTIDE SEQUENCE [LARGE SCALE GENOMIC DNA]</scope>
    <source>
        <strain evidence="3">ATCC MYA-4606 / CBS 127.97</strain>
    </source>
</reference>
<dbReference type="PANTHER" id="PTHR21310:SF15">
    <property type="entry name" value="AMINOGLYCOSIDE PHOSPHOTRANSFERASE DOMAIN-CONTAINING PROTEIN"/>
    <property type="match status" value="1"/>
</dbReference>
<accession>F2PS72</accession>
<feature type="domain" description="Aminoglycoside phosphotransferase" evidence="1">
    <location>
        <begin position="109"/>
        <end position="201"/>
    </location>
</feature>
<dbReference type="SUPFAM" id="SSF56112">
    <property type="entry name" value="Protein kinase-like (PK-like)"/>
    <property type="match status" value="1"/>
</dbReference>
<organism evidence="2 3">
    <name type="scientific">Trichophyton equinum (strain ATCC MYA-4606 / CBS 127.97)</name>
    <name type="common">Horse ringworm fungus</name>
    <dbReference type="NCBI Taxonomy" id="559882"/>
    <lineage>
        <taxon>Eukaryota</taxon>
        <taxon>Fungi</taxon>
        <taxon>Dikarya</taxon>
        <taxon>Ascomycota</taxon>
        <taxon>Pezizomycotina</taxon>
        <taxon>Eurotiomycetes</taxon>
        <taxon>Eurotiomycetidae</taxon>
        <taxon>Onygenales</taxon>
        <taxon>Arthrodermataceae</taxon>
        <taxon>Trichophyton</taxon>
    </lineage>
</organism>
<dbReference type="Proteomes" id="UP000009169">
    <property type="component" value="Unassembled WGS sequence"/>
</dbReference>
<dbReference type="VEuPathDB" id="FungiDB:TEQG_04001"/>
<dbReference type="InterPro" id="IPR051678">
    <property type="entry name" value="AGP_Transferase"/>
</dbReference>
<dbReference type="AlphaFoldDB" id="F2PS72"/>
<evidence type="ECO:0000313" key="2">
    <source>
        <dbReference type="EMBL" id="EGE04828.1"/>
    </source>
</evidence>
<evidence type="ECO:0000313" key="3">
    <source>
        <dbReference type="Proteomes" id="UP000009169"/>
    </source>
</evidence>
<dbReference type="InterPro" id="IPR011009">
    <property type="entry name" value="Kinase-like_dom_sf"/>
</dbReference>
<dbReference type="EMBL" id="DS995735">
    <property type="protein sequence ID" value="EGE04828.1"/>
    <property type="molecule type" value="Genomic_DNA"/>
</dbReference>
<dbReference type="Pfam" id="PF01636">
    <property type="entry name" value="APH"/>
    <property type="match status" value="1"/>
</dbReference>
<name>F2PS72_TRIEC</name>
<dbReference type="InterPro" id="IPR002575">
    <property type="entry name" value="Aminoglycoside_PTrfase"/>
</dbReference>
<dbReference type="HOGENOM" id="CLU_062682_0_0_1"/>
<evidence type="ECO:0000259" key="1">
    <source>
        <dbReference type="Pfam" id="PF01636"/>
    </source>
</evidence>
<proteinExistence type="predicted"/>
<gene>
    <name evidence="2" type="ORF">TEQG_04001</name>
</gene>
<dbReference type="PANTHER" id="PTHR21310">
    <property type="entry name" value="AMINOGLYCOSIDE PHOSPHOTRANSFERASE-RELATED-RELATED"/>
    <property type="match status" value="1"/>
</dbReference>
<keyword evidence="3" id="KW-1185">Reference proteome</keyword>